<evidence type="ECO:0000313" key="1">
    <source>
        <dbReference type="EMBL" id="EFM12532.1"/>
    </source>
</evidence>
<accession>E0I4K1</accession>
<sequence length="95" mass="11382">MKERTPKERLYWLLKLFKSRLIDMDYFCNEFHITFDHDTDYDELTSKENLLFEDLARSAARFSGSLEDHLNYPKVYATQDEINNKVTAILEELNI</sequence>
<organism evidence="1 2">
    <name type="scientific">Paenibacillus curdlanolyticus YK9</name>
    <dbReference type="NCBI Taxonomy" id="717606"/>
    <lineage>
        <taxon>Bacteria</taxon>
        <taxon>Bacillati</taxon>
        <taxon>Bacillota</taxon>
        <taxon>Bacilli</taxon>
        <taxon>Bacillales</taxon>
        <taxon>Paenibacillaceae</taxon>
        <taxon>Paenibacillus</taxon>
    </lineage>
</organism>
<dbReference type="RefSeq" id="WP_006036061.1">
    <property type="nucleotide sequence ID" value="NZ_AEDD01000001.1"/>
</dbReference>
<dbReference type="Proteomes" id="UP000005387">
    <property type="component" value="Unassembled WGS sequence"/>
</dbReference>
<dbReference type="STRING" id="717606.PaecuDRAFT_0043"/>
<dbReference type="OrthoDB" id="2623806at2"/>
<keyword evidence="2" id="KW-1185">Reference proteome</keyword>
<evidence type="ECO:0000313" key="2">
    <source>
        <dbReference type="Proteomes" id="UP000005387"/>
    </source>
</evidence>
<dbReference type="EMBL" id="AEDD01000001">
    <property type="protein sequence ID" value="EFM12532.1"/>
    <property type="molecule type" value="Genomic_DNA"/>
</dbReference>
<reference evidence="1 2" key="1">
    <citation type="submission" date="2010-07" db="EMBL/GenBank/DDBJ databases">
        <title>The draft genome of Paenibacillus curdlanolyticus YK9.</title>
        <authorList>
            <consortium name="US DOE Joint Genome Institute (JGI-PGF)"/>
            <person name="Lucas S."/>
            <person name="Copeland A."/>
            <person name="Lapidus A."/>
            <person name="Cheng J.-F."/>
            <person name="Bruce D."/>
            <person name="Goodwin L."/>
            <person name="Pitluck S."/>
            <person name="Land M.L."/>
            <person name="Hauser L."/>
            <person name="Chang Y.-J."/>
            <person name="Jeffries C."/>
            <person name="Anderson I.J."/>
            <person name="Johnson E."/>
            <person name="Loganathan U."/>
            <person name="Mulhopadhyay B."/>
            <person name="Kyrpides N."/>
            <person name="Woyke T.J."/>
        </authorList>
    </citation>
    <scope>NUCLEOTIDE SEQUENCE [LARGE SCALE GENOMIC DNA]</scope>
    <source>
        <strain evidence="1 2">YK9</strain>
    </source>
</reference>
<protein>
    <recommendedName>
        <fullName evidence="3">Magnesium and cobalt transport protein CorA</fullName>
    </recommendedName>
</protein>
<name>E0I4K1_9BACL</name>
<proteinExistence type="predicted"/>
<dbReference type="eggNOG" id="ENOG50334TY">
    <property type="taxonomic scope" value="Bacteria"/>
</dbReference>
<evidence type="ECO:0008006" key="3">
    <source>
        <dbReference type="Google" id="ProtNLM"/>
    </source>
</evidence>
<gene>
    <name evidence="1" type="ORF">PaecuDRAFT_0043</name>
</gene>
<dbReference type="AlphaFoldDB" id="E0I4K1"/>